<evidence type="ECO:0000256" key="6">
    <source>
        <dbReference type="ARBA" id="ARBA00022989"/>
    </source>
</evidence>
<dbReference type="InterPro" id="IPR035906">
    <property type="entry name" value="MetI-like_sf"/>
</dbReference>
<dbReference type="PROSITE" id="PS50928">
    <property type="entry name" value="ABC_TM1"/>
    <property type="match status" value="1"/>
</dbReference>
<protein>
    <submittedName>
        <fullName evidence="10">Polar amino acid ABC transporter permease</fullName>
    </submittedName>
</protein>
<dbReference type="AlphaFoldDB" id="A0A8J3JJN7"/>
<dbReference type="GO" id="GO:0022857">
    <property type="term" value="F:transmembrane transporter activity"/>
    <property type="evidence" value="ECO:0007669"/>
    <property type="project" value="InterPro"/>
</dbReference>
<dbReference type="PANTHER" id="PTHR30614">
    <property type="entry name" value="MEMBRANE COMPONENT OF AMINO ACID ABC TRANSPORTER"/>
    <property type="match status" value="1"/>
</dbReference>
<dbReference type="SUPFAM" id="SSF161098">
    <property type="entry name" value="MetI-like"/>
    <property type="match status" value="1"/>
</dbReference>
<name>A0A8J3JJN7_9ACTN</name>
<feature type="domain" description="ABC transmembrane type-1" evidence="9">
    <location>
        <begin position="61"/>
        <end position="268"/>
    </location>
</feature>
<comment type="subcellular location">
    <subcellularLocation>
        <location evidence="1 8">Cell membrane</location>
        <topology evidence="1 8">Multi-pass membrane protein</topology>
    </subcellularLocation>
</comment>
<keyword evidence="2 8" id="KW-0813">Transport</keyword>
<keyword evidence="7 8" id="KW-0472">Membrane</keyword>
<dbReference type="RefSeq" id="WP_203746658.1">
    <property type="nucleotide sequence ID" value="NZ_BONF01000017.1"/>
</dbReference>
<dbReference type="Proteomes" id="UP000601223">
    <property type="component" value="Unassembled WGS sequence"/>
</dbReference>
<keyword evidence="4 8" id="KW-0812">Transmembrane</keyword>
<dbReference type="InterPro" id="IPR043429">
    <property type="entry name" value="ArtM/GltK/GlnP/TcyL/YhdX-like"/>
</dbReference>
<dbReference type="NCBIfam" id="TIGR01726">
    <property type="entry name" value="HEQRo_perm_3TM"/>
    <property type="match status" value="1"/>
</dbReference>
<dbReference type="InterPro" id="IPR010065">
    <property type="entry name" value="AA_ABC_transptr_permease_3TM"/>
</dbReference>
<dbReference type="GO" id="GO:0006865">
    <property type="term" value="P:amino acid transport"/>
    <property type="evidence" value="ECO:0007669"/>
    <property type="project" value="UniProtKB-KW"/>
</dbReference>
<dbReference type="Pfam" id="PF00528">
    <property type="entry name" value="BPD_transp_1"/>
    <property type="match status" value="1"/>
</dbReference>
<evidence type="ECO:0000313" key="10">
    <source>
        <dbReference type="EMBL" id="GIF81938.1"/>
    </source>
</evidence>
<dbReference type="CDD" id="cd06261">
    <property type="entry name" value="TM_PBP2"/>
    <property type="match status" value="1"/>
</dbReference>
<evidence type="ECO:0000256" key="8">
    <source>
        <dbReference type="RuleBase" id="RU363032"/>
    </source>
</evidence>
<comment type="similarity">
    <text evidence="8">Belongs to the binding-protein-dependent transport system permease family.</text>
</comment>
<dbReference type="EMBL" id="BONF01000017">
    <property type="protein sequence ID" value="GIF81938.1"/>
    <property type="molecule type" value="Genomic_DNA"/>
</dbReference>
<evidence type="ECO:0000256" key="4">
    <source>
        <dbReference type="ARBA" id="ARBA00022692"/>
    </source>
</evidence>
<accession>A0A8J3JJN7</accession>
<feature type="transmembrane region" description="Helical" evidence="8">
    <location>
        <begin position="143"/>
        <end position="163"/>
    </location>
</feature>
<feature type="transmembrane region" description="Helical" evidence="8">
    <location>
        <begin position="20"/>
        <end position="40"/>
    </location>
</feature>
<evidence type="ECO:0000259" key="9">
    <source>
        <dbReference type="PROSITE" id="PS50928"/>
    </source>
</evidence>
<keyword evidence="6 8" id="KW-1133">Transmembrane helix</keyword>
<evidence type="ECO:0000256" key="2">
    <source>
        <dbReference type="ARBA" id="ARBA00022448"/>
    </source>
</evidence>
<organism evidence="10 11">
    <name type="scientific">Catellatospora bangladeshensis</name>
    <dbReference type="NCBI Taxonomy" id="310355"/>
    <lineage>
        <taxon>Bacteria</taxon>
        <taxon>Bacillati</taxon>
        <taxon>Actinomycetota</taxon>
        <taxon>Actinomycetes</taxon>
        <taxon>Micromonosporales</taxon>
        <taxon>Micromonosporaceae</taxon>
        <taxon>Catellatospora</taxon>
    </lineage>
</organism>
<reference evidence="10 11" key="1">
    <citation type="submission" date="2021-01" db="EMBL/GenBank/DDBJ databases">
        <title>Whole genome shotgun sequence of Catellatospora bangladeshensis NBRC 107357.</title>
        <authorList>
            <person name="Komaki H."/>
            <person name="Tamura T."/>
        </authorList>
    </citation>
    <scope>NUCLEOTIDE SEQUENCE [LARGE SCALE GENOMIC DNA]</scope>
    <source>
        <strain evidence="10 11">NBRC 107357</strain>
    </source>
</reference>
<feature type="transmembrane region" description="Helical" evidence="8">
    <location>
        <begin position="246"/>
        <end position="271"/>
    </location>
</feature>
<evidence type="ECO:0000256" key="5">
    <source>
        <dbReference type="ARBA" id="ARBA00022970"/>
    </source>
</evidence>
<dbReference type="PANTHER" id="PTHR30614:SF0">
    <property type="entry name" value="L-CYSTINE TRANSPORT SYSTEM PERMEASE PROTEIN TCYL"/>
    <property type="match status" value="1"/>
</dbReference>
<evidence type="ECO:0000313" key="11">
    <source>
        <dbReference type="Proteomes" id="UP000601223"/>
    </source>
</evidence>
<dbReference type="GO" id="GO:0043190">
    <property type="term" value="C:ATP-binding cassette (ABC) transporter complex"/>
    <property type="evidence" value="ECO:0007669"/>
    <property type="project" value="InterPro"/>
</dbReference>
<evidence type="ECO:0000256" key="1">
    <source>
        <dbReference type="ARBA" id="ARBA00004651"/>
    </source>
</evidence>
<dbReference type="FunFam" id="1.10.3720.10:FF:000006">
    <property type="entry name" value="Glutamate/aspartate ABC transporter, permease protein GltK"/>
    <property type="match status" value="1"/>
</dbReference>
<sequence length="288" mass="30956">MTTDPHPPIKAVPVRHYGRWLAAAAVALLAYQVFAALLSSPNLEPATIGDYLFKDFVLEGVQTTLLLTVIAMVLGTAGGILLAVMRLSANPVLRFCAAAFVWFFRGTPLLVQIVFFGFLGALLPRLTITVPFTDIAVFDQPTNAVMVGIVPAVLALSLNEMAYAAEIVRGGIMSVDSGQTEAAHALGMKPGLTMRRIVLPQAMRVIAPPMGNEVITMLKSTALVSVIAGRDLMTAVQTVYAQNYKVIPLLAVAAIWYLALVSVLSVLQWFVERRFGRGQRAAGGGMFR</sequence>
<evidence type="ECO:0000256" key="3">
    <source>
        <dbReference type="ARBA" id="ARBA00022475"/>
    </source>
</evidence>
<dbReference type="InterPro" id="IPR000515">
    <property type="entry name" value="MetI-like"/>
</dbReference>
<keyword evidence="11" id="KW-1185">Reference proteome</keyword>
<keyword evidence="5" id="KW-0029">Amino-acid transport</keyword>
<comment type="caution">
    <text evidence="10">The sequence shown here is derived from an EMBL/GenBank/DDBJ whole genome shotgun (WGS) entry which is preliminary data.</text>
</comment>
<keyword evidence="3" id="KW-1003">Cell membrane</keyword>
<dbReference type="Gene3D" id="1.10.3720.10">
    <property type="entry name" value="MetI-like"/>
    <property type="match status" value="1"/>
</dbReference>
<proteinExistence type="inferred from homology"/>
<evidence type="ECO:0000256" key="7">
    <source>
        <dbReference type="ARBA" id="ARBA00023136"/>
    </source>
</evidence>
<gene>
    <name evidence="10" type="ORF">Cba03nite_32870</name>
</gene>
<feature type="transmembrane region" description="Helical" evidence="8">
    <location>
        <begin position="96"/>
        <end position="123"/>
    </location>
</feature>
<feature type="transmembrane region" description="Helical" evidence="8">
    <location>
        <begin position="60"/>
        <end position="84"/>
    </location>
</feature>